<feature type="transmembrane region" description="Helical" evidence="7">
    <location>
        <begin position="95"/>
        <end position="115"/>
    </location>
</feature>
<evidence type="ECO:0000256" key="1">
    <source>
        <dbReference type="ARBA" id="ARBA00004651"/>
    </source>
</evidence>
<dbReference type="STRING" id="512763.DC20_06130"/>
<dbReference type="EMBL" id="CP012643">
    <property type="protein sequence ID" value="ALI98620.1"/>
    <property type="molecule type" value="Genomic_DNA"/>
</dbReference>
<gene>
    <name evidence="8" type="ORF">DC20_06130</name>
</gene>
<keyword evidence="3 7" id="KW-0812">Transmembrane</keyword>
<keyword evidence="2" id="KW-1003">Cell membrane</keyword>
<feature type="transmembrane region" description="Helical" evidence="7">
    <location>
        <begin position="250"/>
        <end position="271"/>
    </location>
</feature>
<feature type="transmembrane region" description="Helical" evidence="7">
    <location>
        <begin position="215"/>
        <end position="238"/>
    </location>
</feature>
<feature type="transmembrane region" description="Helical" evidence="7">
    <location>
        <begin position="178"/>
        <end position="203"/>
    </location>
</feature>
<dbReference type="Proteomes" id="UP000061382">
    <property type="component" value="Chromosome"/>
</dbReference>
<evidence type="ECO:0000313" key="8">
    <source>
        <dbReference type="EMBL" id="ALI98620.1"/>
    </source>
</evidence>
<evidence type="ECO:0000256" key="3">
    <source>
        <dbReference type="ARBA" id="ARBA00022692"/>
    </source>
</evidence>
<evidence type="ECO:0000256" key="5">
    <source>
        <dbReference type="ARBA" id="ARBA00023136"/>
    </source>
</evidence>
<reference evidence="8 9" key="1">
    <citation type="submission" date="2015-08" db="EMBL/GenBank/DDBJ databases">
        <title>Complete genome sequence of Rufibacter tibetensis strain 1351t, a radiation-resistant bacterium from tibet plateau.</title>
        <authorList>
            <person name="Dai J."/>
        </authorList>
    </citation>
    <scope>NUCLEOTIDE SEQUENCE [LARGE SCALE GENOMIC DNA]</scope>
    <source>
        <strain evidence="8 9">1351</strain>
    </source>
</reference>
<evidence type="ECO:0000256" key="4">
    <source>
        <dbReference type="ARBA" id="ARBA00022989"/>
    </source>
</evidence>
<evidence type="ECO:0000256" key="7">
    <source>
        <dbReference type="SAM" id="Phobius"/>
    </source>
</evidence>
<comment type="subcellular location">
    <subcellularLocation>
        <location evidence="1">Cell membrane</location>
        <topology evidence="1">Multi-pass membrane protein</topology>
    </subcellularLocation>
</comment>
<dbReference type="GO" id="GO:0005886">
    <property type="term" value="C:plasma membrane"/>
    <property type="evidence" value="ECO:0007669"/>
    <property type="project" value="UniProtKB-SubCell"/>
</dbReference>
<dbReference type="NCBIfam" id="TIGR00765">
    <property type="entry name" value="yihY_not_rbn"/>
    <property type="match status" value="1"/>
</dbReference>
<keyword evidence="5 7" id="KW-0472">Membrane</keyword>
<organism evidence="8 9">
    <name type="scientific">Rufibacter tibetensis</name>
    <dbReference type="NCBI Taxonomy" id="512763"/>
    <lineage>
        <taxon>Bacteria</taxon>
        <taxon>Pseudomonadati</taxon>
        <taxon>Bacteroidota</taxon>
        <taxon>Cytophagia</taxon>
        <taxon>Cytophagales</taxon>
        <taxon>Hymenobacteraceae</taxon>
        <taxon>Rufibacter</taxon>
    </lineage>
</organism>
<evidence type="ECO:0000256" key="6">
    <source>
        <dbReference type="SAM" id="MobiDB-lite"/>
    </source>
</evidence>
<feature type="transmembrane region" description="Helical" evidence="7">
    <location>
        <begin position="136"/>
        <end position="166"/>
    </location>
</feature>
<dbReference type="PANTHER" id="PTHR30213">
    <property type="entry name" value="INNER MEMBRANE PROTEIN YHJD"/>
    <property type="match status" value="1"/>
</dbReference>
<accession>A0A0P0CAQ2</accession>
<feature type="transmembrane region" description="Helical" evidence="7">
    <location>
        <begin position="28"/>
        <end position="48"/>
    </location>
</feature>
<feature type="region of interest" description="Disordered" evidence="6">
    <location>
        <begin position="302"/>
        <end position="322"/>
    </location>
</feature>
<dbReference type="OrthoDB" id="9797028at2"/>
<dbReference type="Pfam" id="PF03631">
    <property type="entry name" value="Virul_fac_BrkB"/>
    <property type="match status" value="1"/>
</dbReference>
<protein>
    <submittedName>
        <fullName evidence="8">Ribonuclease BN</fullName>
    </submittedName>
</protein>
<proteinExistence type="predicted"/>
<dbReference type="KEGG" id="rti:DC20_06130"/>
<dbReference type="PATRIC" id="fig|512763.3.peg.1355"/>
<sequence>MAKYTARGIFAILTNSASEFMKNNSLRLAAALSYNTIFSLPPLLFIVVRSASFFFGEKAVTGQLDTQISSLVGREAATEIESMMAKLHLEGPSPLATWIGIGTLVFASTTIFVTLQESLNNVWNLKTKAKNGILKLIMDRVLSFGMILSISFLLLVSLVVSAAIGVLTDYLQRLLPGIAVIFIYLLDVIVSMGLITLLFALIFKYLPDAIIRWRDVWVGAAATAFLFLLGKYLIGWYLGQSDFDSSYGAAGSLVILLSWVYYSSLIIFFGAEVTQEFADTYGQTVTPNHNSVRIEVREIPHEESVDAQASGRPPSQGRFRKP</sequence>
<evidence type="ECO:0000313" key="9">
    <source>
        <dbReference type="Proteomes" id="UP000061382"/>
    </source>
</evidence>
<evidence type="ECO:0000256" key="2">
    <source>
        <dbReference type="ARBA" id="ARBA00022475"/>
    </source>
</evidence>
<dbReference type="AlphaFoldDB" id="A0A0P0CAQ2"/>
<name>A0A0P0CAQ2_9BACT</name>
<dbReference type="PANTHER" id="PTHR30213:SF1">
    <property type="entry name" value="INNER MEMBRANE PROTEIN YHJD"/>
    <property type="match status" value="1"/>
</dbReference>
<dbReference type="RefSeq" id="WP_062543018.1">
    <property type="nucleotide sequence ID" value="NZ_CP012643.1"/>
</dbReference>
<dbReference type="InterPro" id="IPR017039">
    <property type="entry name" value="Virul_fac_BrkB"/>
</dbReference>
<keyword evidence="4 7" id="KW-1133">Transmembrane helix</keyword>
<keyword evidence="9" id="KW-1185">Reference proteome</keyword>
<dbReference type="PIRSF" id="PIRSF035875">
    <property type="entry name" value="RNase_BN"/>
    <property type="match status" value="1"/>
</dbReference>